<dbReference type="KEGG" id="acd:AOLE_01420"/>
<dbReference type="InterPro" id="IPR001647">
    <property type="entry name" value="HTH_TetR"/>
</dbReference>
<keyword evidence="1 2" id="KW-0238">DNA-binding</keyword>
<name>A0AAN0P5J7_ACISD</name>
<dbReference type="PROSITE" id="PS50977">
    <property type="entry name" value="HTH_TETR_2"/>
    <property type="match status" value="1"/>
</dbReference>
<evidence type="ECO:0000256" key="2">
    <source>
        <dbReference type="PROSITE-ProRule" id="PRU00335"/>
    </source>
</evidence>
<feature type="domain" description="HTH tetR-type" evidence="3">
    <location>
        <begin position="10"/>
        <end position="70"/>
    </location>
</feature>
<protein>
    <submittedName>
        <fullName evidence="4">Transcriptional regulator, TetR family protein</fullName>
    </submittedName>
</protein>
<dbReference type="InterPro" id="IPR009057">
    <property type="entry name" value="Homeodomain-like_sf"/>
</dbReference>
<dbReference type="PANTHER" id="PTHR43479">
    <property type="entry name" value="ACREF/ENVCD OPERON REPRESSOR-RELATED"/>
    <property type="match status" value="1"/>
</dbReference>
<dbReference type="GO" id="GO:0003677">
    <property type="term" value="F:DNA binding"/>
    <property type="evidence" value="ECO:0007669"/>
    <property type="project" value="UniProtKB-UniRule"/>
</dbReference>
<sequence length="199" mass="23390">MTLSRNEKQIQTRQHLIDAGFALISEFGYNAVSIRNLSKQAGYTQGAFYSNFNNKEEFLLELMQLQFAKENLQLQEIFTSTPSNTEQLIDSLRQWLTAFFTNDEWLKISIELQLFAARDITFAEEYQKVWKTHQQEVTKIMKQFFSLTEITEPDDYDSIVIELVSLSYGLALQYMIFKDDVDRYINIFINTLVKRLGNF</sequence>
<dbReference type="Gene3D" id="1.10.10.60">
    <property type="entry name" value="Homeodomain-like"/>
    <property type="match status" value="1"/>
</dbReference>
<dbReference type="PANTHER" id="PTHR43479:SF11">
    <property type="entry name" value="ACREF_ENVCD OPERON REPRESSOR-RELATED"/>
    <property type="match status" value="1"/>
</dbReference>
<dbReference type="GeneID" id="9380684"/>
<evidence type="ECO:0000259" key="3">
    <source>
        <dbReference type="PROSITE" id="PS50977"/>
    </source>
</evidence>
<organism evidence="4 5">
    <name type="scientific">Acinetobacter oleivorans (strain JCM 16667 / KCTC 23045 / DR1)</name>
    <dbReference type="NCBI Taxonomy" id="436717"/>
    <lineage>
        <taxon>Bacteria</taxon>
        <taxon>Pseudomonadati</taxon>
        <taxon>Pseudomonadota</taxon>
        <taxon>Gammaproteobacteria</taxon>
        <taxon>Moraxellales</taxon>
        <taxon>Moraxellaceae</taxon>
        <taxon>Acinetobacter</taxon>
    </lineage>
</organism>
<dbReference type="AlphaFoldDB" id="A0AAN0P5J7"/>
<dbReference type="Pfam" id="PF00440">
    <property type="entry name" value="TetR_N"/>
    <property type="match status" value="1"/>
</dbReference>
<dbReference type="Proteomes" id="UP000000392">
    <property type="component" value="Chromosome"/>
</dbReference>
<dbReference type="Gene3D" id="1.10.357.10">
    <property type="entry name" value="Tetracycline Repressor, domain 2"/>
    <property type="match status" value="1"/>
</dbReference>
<evidence type="ECO:0000313" key="5">
    <source>
        <dbReference type="Proteomes" id="UP000000392"/>
    </source>
</evidence>
<dbReference type="PRINTS" id="PR00455">
    <property type="entry name" value="HTHTETR"/>
</dbReference>
<dbReference type="RefSeq" id="WP_013196687.1">
    <property type="nucleotide sequence ID" value="NC_014259.1"/>
</dbReference>
<dbReference type="EMBL" id="CP002080">
    <property type="protein sequence ID" value="ADI89187.1"/>
    <property type="molecule type" value="Genomic_DNA"/>
</dbReference>
<evidence type="ECO:0000256" key="1">
    <source>
        <dbReference type="ARBA" id="ARBA00023125"/>
    </source>
</evidence>
<dbReference type="InterPro" id="IPR036271">
    <property type="entry name" value="Tet_transcr_reg_TetR-rel_C_sf"/>
</dbReference>
<feature type="DNA-binding region" description="H-T-H motif" evidence="2">
    <location>
        <begin position="33"/>
        <end position="52"/>
    </location>
</feature>
<gene>
    <name evidence="4" type="ordered locus">AOLE_01420</name>
</gene>
<proteinExistence type="predicted"/>
<dbReference type="SUPFAM" id="SSF46689">
    <property type="entry name" value="Homeodomain-like"/>
    <property type="match status" value="1"/>
</dbReference>
<reference evidence="4 5" key="1">
    <citation type="journal article" date="2010" name="J. Bacteriol.">
        <title>Complete genome sequence of the diesel-degrading Acinetobacter sp. strain DR1.</title>
        <authorList>
            <person name="Jung J."/>
            <person name="Baek J.H."/>
            <person name="Park W."/>
        </authorList>
    </citation>
    <scope>NUCLEOTIDE SEQUENCE [LARGE SCALE GENOMIC DNA]</scope>
    <source>
        <strain evidence="5">JCM 16667 / KCTC 23045 / DR1</strain>
    </source>
</reference>
<evidence type="ECO:0000313" key="4">
    <source>
        <dbReference type="EMBL" id="ADI89187.1"/>
    </source>
</evidence>
<dbReference type="InterPro" id="IPR050624">
    <property type="entry name" value="HTH-type_Tx_Regulator"/>
</dbReference>
<dbReference type="SUPFAM" id="SSF48498">
    <property type="entry name" value="Tetracyclin repressor-like, C-terminal domain"/>
    <property type="match status" value="1"/>
</dbReference>
<accession>A0AAN0P5J7</accession>